<dbReference type="InterPro" id="IPR036279">
    <property type="entry name" value="5-3_exonuclease_C_sf"/>
</dbReference>
<keyword evidence="4" id="KW-0540">Nuclease</keyword>
<evidence type="ECO:0000256" key="1">
    <source>
        <dbReference type="ARBA" id="ARBA00001946"/>
    </source>
</evidence>
<evidence type="ECO:0000256" key="11">
    <source>
        <dbReference type="ARBA" id="ARBA00023125"/>
    </source>
</evidence>
<dbReference type="InterPro" id="IPR008918">
    <property type="entry name" value="HhH2"/>
</dbReference>
<dbReference type="GO" id="GO:0003677">
    <property type="term" value="F:DNA binding"/>
    <property type="evidence" value="ECO:0007669"/>
    <property type="project" value="UniProtKB-KW"/>
</dbReference>
<keyword evidence="18" id="KW-1185">Reference proteome</keyword>
<dbReference type="Gene3D" id="3.40.50.1010">
    <property type="entry name" value="5'-nuclease"/>
    <property type="match status" value="1"/>
</dbReference>
<evidence type="ECO:0000256" key="13">
    <source>
        <dbReference type="ARBA" id="ARBA00023242"/>
    </source>
</evidence>
<dbReference type="STRING" id="52586.A0A0B1P3U5"/>
<reference evidence="17 18" key="1">
    <citation type="journal article" date="2014" name="BMC Genomics">
        <title>Adaptive genomic structural variation in the grape powdery mildew pathogen, Erysiphe necator.</title>
        <authorList>
            <person name="Jones L."/>
            <person name="Riaz S."/>
            <person name="Morales-Cruz A."/>
            <person name="Amrine K.C."/>
            <person name="McGuire B."/>
            <person name="Gubler W.D."/>
            <person name="Walker M.A."/>
            <person name="Cantu D."/>
        </authorList>
    </citation>
    <scope>NUCLEOTIDE SEQUENCE [LARGE SCALE GENOMIC DNA]</scope>
    <source>
        <strain evidence="18">c</strain>
    </source>
</reference>
<dbReference type="Gene3D" id="1.10.150.20">
    <property type="entry name" value="5' to 3' exonuclease, C-terminal subdomain"/>
    <property type="match status" value="1"/>
</dbReference>
<dbReference type="InterPro" id="IPR006084">
    <property type="entry name" value="XPG/Rad2"/>
</dbReference>
<dbReference type="SMART" id="SM00279">
    <property type="entry name" value="HhH2"/>
    <property type="match status" value="1"/>
</dbReference>
<dbReference type="PROSITE" id="PS00841">
    <property type="entry name" value="XPG_1"/>
    <property type="match status" value="1"/>
</dbReference>
<keyword evidence="8" id="KW-0269">Exonuclease</keyword>
<dbReference type="Proteomes" id="UP000030854">
    <property type="component" value="Unassembled WGS sequence"/>
</dbReference>
<keyword evidence="12" id="KW-0234">DNA repair</keyword>
<dbReference type="SUPFAM" id="SSF47807">
    <property type="entry name" value="5' to 3' exonuclease, C-terminal subdomain"/>
    <property type="match status" value="1"/>
</dbReference>
<dbReference type="PRINTS" id="PR00853">
    <property type="entry name" value="XPGRADSUPER"/>
</dbReference>
<feature type="region of interest" description="Disordered" evidence="14">
    <location>
        <begin position="553"/>
        <end position="574"/>
    </location>
</feature>
<dbReference type="InterPro" id="IPR044752">
    <property type="entry name" value="PIN-like_EXO1"/>
</dbReference>
<dbReference type="EMBL" id="JNVN01001701">
    <property type="protein sequence ID" value="KHJ32958.1"/>
    <property type="molecule type" value="Genomic_DNA"/>
</dbReference>
<evidence type="ECO:0000256" key="2">
    <source>
        <dbReference type="ARBA" id="ARBA00004123"/>
    </source>
</evidence>
<evidence type="ECO:0000256" key="9">
    <source>
        <dbReference type="ARBA" id="ARBA00022842"/>
    </source>
</evidence>
<evidence type="ECO:0000256" key="14">
    <source>
        <dbReference type="SAM" id="MobiDB-lite"/>
    </source>
</evidence>
<gene>
    <name evidence="17" type="ORF">EV44_g6493</name>
</gene>
<sequence length="737" mass="82294">MGISGLLPLLKSIHKTCHLKNFEGKTLGVDAYGWLHRGAVACAMELATDKPTRKFVDFAMHRVRMLQHFGVIPYLVFDGDNLPSKAETEARRAKKRQESKKAGVGLLKAGKVSQAYAEFQKSLDITPEMASQLIDELRISGVQYIVAPYEADSQMVYLENKGIINGIISEDSDLLVFGAKCLLTKLDQYGNCTEINKADFSACRDINLAGWSDTSFRQMAILSGCDYLASINNMGLKTAYRMIRKYKNIEKVIQILQFDGKFHVPKGYLDSFYKAELTFLHQRVYCPFTLGLVLCNQPSNSINLEDMLYIGAYVEPEIAQGIAKGDLHPMTKVPISLTNSAGTSFQRNTWTTSLSKRQSIEIIKGTPITSFFKKRTPLVELDPNSFTPLTSPPQTLERNSNLWKTSPISQLLLDNSKVNADKSPHPVIKEIRHVNEYLATSEFRSPKRTRLCAETDLLISSKLIPLHSSSFFLPKPNKKSPKRNLGDKSKKTLTQPNPNESILDDALRISKKSINSVSKGDEEAGVQGDAKIDHDLKVVPCQDILAKLDQPQKSKPFVQPTPKIDSTKSLHVPENSATSPIEFESFKFNNKSTSISSVKASEKLIKNPSSSVQDKTQVSCVTQYENSGLEAYTTRSFVTPLQRISILANNRNKPPIKPSQTSNYYSNINSSLNSSPEESKLKLHRFVEPLSIRLPTLDDMKNIFHSTSTGSEDLIINDSEEEPLTPIGIEKTFYCFT</sequence>
<protein>
    <submittedName>
        <fullName evidence="17">Putative exodeoxyribonuclease 1</fullName>
    </submittedName>
</protein>
<keyword evidence="13" id="KW-0539">Nucleus</keyword>
<evidence type="ECO:0000256" key="8">
    <source>
        <dbReference type="ARBA" id="ARBA00022839"/>
    </source>
</evidence>
<organism evidence="17 18">
    <name type="scientific">Uncinula necator</name>
    <name type="common">Grape powdery mildew</name>
    <dbReference type="NCBI Taxonomy" id="52586"/>
    <lineage>
        <taxon>Eukaryota</taxon>
        <taxon>Fungi</taxon>
        <taxon>Dikarya</taxon>
        <taxon>Ascomycota</taxon>
        <taxon>Pezizomycotina</taxon>
        <taxon>Leotiomycetes</taxon>
        <taxon>Erysiphales</taxon>
        <taxon>Erysiphaceae</taxon>
        <taxon>Erysiphe</taxon>
    </lineage>
</organism>
<keyword evidence="11" id="KW-0238">DNA-binding</keyword>
<keyword evidence="10" id="KW-0267">Excision nuclease</keyword>
<dbReference type="InterPro" id="IPR006086">
    <property type="entry name" value="XPG-I_dom"/>
</dbReference>
<keyword evidence="6" id="KW-0227">DNA damage</keyword>
<accession>A0A0B1P3U5</accession>
<feature type="domain" description="XPG-I" evidence="15">
    <location>
        <begin position="138"/>
        <end position="208"/>
    </location>
</feature>
<dbReference type="PANTHER" id="PTHR11081">
    <property type="entry name" value="FLAP ENDONUCLEASE FAMILY MEMBER"/>
    <property type="match status" value="1"/>
</dbReference>
<dbReference type="Pfam" id="PF00752">
    <property type="entry name" value="XPG_N"/>
    <property type="match status" value="1"/>
</dbReference>
<feature type="domain" description="XPG N-terminal" evidence="16">
    <location>
        <begin position="1"/>
        <end position="99"/>
    </location>
</feature>
<comment type="subcellular location">
    <subcellularLocation>
        <location evidence="2">Nucleus</location>
    </subcellularLocation>
</comment>
<comment type="similarity">
    <text evidence="3">Belongs to the XPG/RAD2 endonuclease family. EXO1 subfamily.</text>
</comment>
<dbReference type="InterPro" id="IPR037315">
    <property type="entry name" value="EXO1_H3TH"/>
</dbReference>
<dbReference type="InterPro" id="IPR019974">
    <property type="entry name" value="XPG_CS"/>
</dbReference>
<dbReference type="CDD" id="cd09857">
    <property type="entry name" value="PIN_EXO1"/>
    <property type="match status" value="1"/>
</dbReference>
<dbReference type="CDD" id="cd09908">
    <property type="entry name" value="H3TH_EXO1"/>
    <property type="match status" value="1"/>
</dbReference>
<evidence type="ECO:0000256" key="6">
    <source>
        <dbReference type="ARBA" id="ARBA00022763"/>
    </source>
</evidence>
<feature type="region of interest" description="Disordered" evidence="14">
    <location>
        <begin position="472"/>
        <end position="501"/>
    </location>
</feature>
<evidence type="ECO:0000256" key="4">
    <source>
        <dbReference type="ARBA" id="ARBA00022722"/>
    </source>
</evidence>
<dbReference type="GO" id="GO:0046872">
    <property type="term" value="F:metal ion binding"/>
    <property type="evidence" value="ECO:0007669"/>
    <property type="project" value="UniProtKB-KW"/>
</dbReference>
<evidence type="ECO:0000256" key="7">
    <source>
        <dbReference type="ARBA" id="ARBA00022801"/>
    </source>
</evidence>
<dbReference type="FunFam" id="1.10.150.20:FF:000011">
    <property type="entry name" value="exonuclease 1"/>
    <property type="match status" value="1"/>
</dbReference>
<dbReference type="GO" id="GO:0006281">
    <property type="term" value="P:DNA repair"/>
    <property type="evidence" value="ECO:0007669"/>
    <property type="project" value="UniProtKB-KW"/>
</dbReference>
<dbReference type="GO" id="GO:0005634">
    <property type="term" value="C:nucleus"/>
    <property type="evidence" value="ECO:0007669"/>
    <property type="project" value="UniProtKB-SubCell"/>
</dbReference>
<keyword evidence="7" id="KW-0378">Hydrolase</keyword>
<evidence type="ECO:0000259" key="16">
    <source>
        <dbReference type="SMART" id="SM00485"/>
    </source>
</evidence>
<dbReference type="InterPro" id="IPR006085">
    <property type="entry name" value="XPG_DNA_repair_N"/>
</dbReference>
<name>A0A0B1P3U5_UNCNE</name>
<keyword evidence="5" id="KW-0479">Metal-binding</keyword>
<dbReference type="FunFam" id="3.40.50.1010:FF:000002">
    <property type="entry name" value="Exonuclease 1, putative"/>
    <property type="match status" value="1"/>
</dbReference>
<comment type="cofactor">
    <cofactor evidence="1">
        <name>Mg(2+)</name>
        <dbReference type="ChEBI" id="CHEBI:18420"/>
    </cofactor>
</comment>
<dbReference type="PANTHER" id="PTHR11081:SF65">
    <property type="entry name" value="DNA DAMAGE-INDUCIBLE PROTEIN DIN7-RELATED"/>
    <property type="match status" value="1"/>
</dbReference>
<keyword evidence="9" id="KW-0460">Magnesium</keyword>
<evidence type="ECO:0000256" key="3">
    <source>
        <dbReference type="ARBA" id="ARBA00010563"/>
    </source>
</evidence>
<evidence type="ECO:0000313" key="18">
    <source>
        <dbReference type="Proteomes" id="UP000030854"/>
    </source>
</evidence>
<proteinExistence type="inferred from homology"/>
<dbReference type="GO" id="GO:0035312">
    <property type="term" value="F:5'-3' DNA exonuclease activity"/>
    <property type="evidence" value="ECO:0007669"/>
    <property type="project" value="InterPro"/>
</dbReference>
<dbReference type="HOGENOM" id="CLU_008978_2_0_1"/>
<evidence type="ECO:0000259" key="15">
    <source>
        <dbReference type="SMART" id="SM00484"/>
    </source>
</evidence>
<evidence type="ECO:0000256" key="12">
    <source>
        <dbReference type="ARBA" id="ARBA00023204"/>
    </source>
</evidence>
<evidence type="ECO:0000313" key="17">
    <source>
        <dbReference type="EMBL" id="KHJ32958.1"/>
    </source>
</evidence>
<dbReference type="GO" id="GO:0017108">
    <property type="term" value="F:5'-flap endonuclease activity"/>
    <property type="evidence" value="ECO:0007669"/>
    <property type="project" value="TreeGrafter"/>
</dbReference>
<dbReference type="SMART" id="SM00484">
    <property type="entry name" value="XPGI"/>
    <property type="match status" value="1"/>
</dbReference>
<dbReference type="InterPro" id="IPR029060">
    <property type="entry name" value="PIN-like_dom_sf"/>
</dbReference>
<dbReference type="SUPFAM" id="SSF88723">
    <property type="entry name" value="PIN domain-like"/>
    <property type="match status" value="1"/>
</dbReference>
<dbReference type="SMART" id="SM00485">
    <property type="entry name" value="XPGN"/>
    <property type="match status" value="1"/>
</dbReference>
<comment type="caution">
    <text evidence="17">The sequence shown here is derived from an EMBL/GenBank/DDBJ whole genome shotgun (WGS) entry which is preliminary data.</text>
</comment>
<evidence type="ECO:0000256" key="10">
    <source>
        <dbReference type="ARBA" id="ARBA00022881"/>
    </source>
</evidence>
<dbReference type="Pfam" id="PF00867">
    <property type="entry name" value="XPG_I"/>
    <property type="match status" value="1"/>
</dbReference>
<dbReference type="AlphaFoldDB" id="A0A0B1P3U5"/>
<evidence type="ECO:0000256" key="5">
    <source>
        <dbReference type="ARBA" id="ARBA00022723"/>
    </source>
</evidence>